<dbReference type="GO" id="GO:0008408">
    <property type="term" value="F:3'-5' exonuclease activity"/>
    <property type="evidence" value="ECO:0007669"/>
    <property type="project" value="TreeGrafter"/>
</dbReference>
<dbReference type="Gramene" id="QL10p017602:mrna">
    <property type="protein sequence ID" value="QL10p017602:mrna"/>
    <property type="gene ID" value="QL10p017602"/>
</dbReference>
<dbReference type="PANTHER" id="PTHR30231:SF4">
    <property type="entry name" value="PROTEIN NEN2"/>
    <property type="match status" value="1"/>
</dbReference>
<dbReference type="Proteomes" id="UP000594261">
    <property type="component" value="Chromosome 10"/>
</dbReference>
<evidence type="ECO:0000256" key="2">
    <source>
        <dbReference type="ARBA" id="ARBA00022801"/>
    </source>
</evidence>
<dbReference type="InterPro" id="IPR012337">
    <property type="entry name" value="RNaseH-like_sf"/>
</dbReference>
<accession>A0A7N2MQE8</accession>
<proteinExistence type="predicted"/>
<keyword evidence="6" id="KW-1185">Reference proteome</keyword>
<dbReference type="AlphaFoldDB" id="A0A7N2MQE8"/>
<evidence type="ECO:0000313" key="5">
    <source>
        <dbReference type="EnsemblPlants" id="QL10p017602:mrna"/>
    </source>
</evidence>
<name>A0A7N2MQE8_QUELO</name>
<dbReference type="EMBL" id="LRBV02000010">
    <property type="status" value="NOT_ANNOTATED_CDS"/>
    <property type="molecule type" value="Genomic_DNA"/>
</dbReference>
<evidence type="ECO:0000313" key="6">
    <source>
        <dbReference type="Proteomes" id="UP000594261"/>
    </source>
</evidence>
<keyword evidence="3" id="KW-0269">Exonuclease</keyword>
<dbReference type="InParanoid" id="A0A7N2MQE8"/>
<evidence type="ECO:0000259" key="4">
    <source>
        <dbReference type="SMART" id="SM00479"/>
    </source>
</evidence>
<reference evidence="5 6" key="1">
    <citation type="journal article" date="2016" name="G3 (Bethesda)">
        <title>First Draft Assembly and Annotation of the Genome of a California Endemic Oak Quercus lobata Nee (Fagaceae).</title>
        <authorList>
            <person name="Sork V.L."/>
            <person name="Fitz-Gibbon S.T."/>
            <person name="Puiu D."/>
            <person name="Crepeau M."/>
            <person name="Gugger P.F."/>
            <person name="Sherman R."/>
            <person name="Stevens K."/>
            <person name="Langley C.H."/>
            <person name="Pellegrini M."/>
            <person name="Salzberg S.L."/>
        </authorList>
    </citation>
    <scope>NUCLEOTIDE SEQUENCE [LARGE SCALE GENOMIC DNA]</scope>
    <source>
        <strain evidence="5 6">cv. SW786</strain>
    </source>
</reference>
<reference evidence="5" key="2">
    <citation type="submission" date="2021-01" db="UniProtKB">
        <authorList>
            <consortium name="EnsemblPlants"/>
        </authorList>
    </citation>
    <scope>IDENTIFICATION</scope>
</reference>
<dbReference type="Pfam" id="PF00929">
    <property type="entry name" value="RNase_T"/>
    <property type="match status" value="1"/>
</dbReference>
<keyword evidence="2" id="KW-0378">Hydrolase</keyword>
<organism evidence="5 6">
    <name type="scientific">Quercus lobata</name>
    <name type="common">Valley oak</name>
    <dbReference type="NCBI Taxonomy" id="97700"/>
    <lineage>
        <taxon>Eukaryota</taxon>
        <taxon>Viridiplantae</taxon>
        <taxon>Streptophyta</taxon>
        <taxon>Embryophyta</taxon>
        <taxon>Tracheophyta</taxon>
        <taxon>Spermatophyta</taxon>
        <taxon>Magnoliopsida</taxon>
        <taxon>eudicotyledons</taxon>
        <taxon>Gunneridae</taxon>
        <taxon>Pentapetalae</taxon>
        <taxon>rosids</taxon>
        <taxon>fabids</taxon>
        <taxon>Fagales</taxon>
        <taxon>Fagaceae</taxon>
        <taxon>Quercus</taxon>
    </lineage>
</organism>
<dbReference type="PANTHER" id="PTHR30231">
    <property type="entry name" value="DNA POLYMERASE III SUBUNIT EPSILON"/>
    <property type="match status" value="1"/>
</dbReference>
<dbReference type="CDD" id="cd06127">
    <property type="entry name" value="DEDDh"/>
    <property type="match status" value="1"/>
</dbReference>
<sequence length="204" mass="22227">MGSSSGEERSEIVFFDVETIRRGQRSALLEFGAILVCPRKLVELDSFATLVRPADLSFISTMYPRSNGITPDAVVSAPTFLQISDRVYDLLHGRIWAGHNILRFDCAKIREAFVEIGKPAPEPKGAIDSLQLLTQKFGRRAGDMKSHSSDFLVPVDISGVFPLPSPSFSSHCQKRVTAVTLTVPATLGSHCSTHPTVKAKALSD</sequence>
<dbReference type="InterPro" id="IPR036397">
    <property type="entry name" value="RNaseH_sf"/>
</dbReference>
<dbReference type="InterPro" id="IPR013520">
    <property type="entry name" value="Ribonucl_H"/>
</dbReference>
<dbReference type="EnsemblPlants" id="QL10p017602:mrna">
    <property type="protein sequence ID" value="QL10p017602:mrna"/>
    <property type="gene ID" value="QL10p017602"/>
</dbReference>
<feature type="domain" description="Exonuclease" evidence="4">
    <location>
        <begin position="11"/>
        <end position="185"/>
    </location>
</feature>
<keyword evidence="1" id="KW-0540">Nuclease</keyword>
<dbReference type="SUPFAM" id="SSF53098">
    <property type="entry name" value="Ribonuclease H-like"/>
    <property type="match status" value="1"/>
</dbReference>
<protein>
    <recommendedName>
        <fullName evidence="4">Exonuclease domain-containing protein</fullName>
    </recommendedName>
</protein>
<dbReference type="SMART" id="SM00479">
    <property type="entry name" value="EXOIII"/>
    <property type="match status" value="1"/>
</dbReference>
<evidence type="ECO:0000256" key="3">
    <source>
        <dbReference type="ARBA" id="ARBA00022839"/>
    </source>
</evidence>
<dbReference type="GO" id="GO:0003676">
    <property type="term" value="F:nucleic acid binding"/>
    <property type="evidence" value="ECO:0007669"/>
    <property type="project" value="InterPro"/>
</dbReference>
<dbReference type="Gene3D" id="3.30.420.10">
    <property type="entry name" value="Ribonuclease H-like superfamily/Ribonuclease H"/>
    <property type="match status" value="1"/>
</dbReference>
<evidence type="ECO:0000256" key="1">
    <source>
        <dbReference type="ARBA" id="ARBA00022722"/>
    </source>
</evidence>